<comment type="caution">
    <text evidence="2">The sequence shown here is derived from an EMBL/GenBank/DDBJ whole genome shotgun (WGS) entry which is preliminary data.</text>
</comment>
<evidence type="ECO:0000313" key="2">
    <source>
        <dbReference type="EMBL" id="MBC3539159.1"/>
    </source>
</evidence>
<dbReference type="RefSeq" id="WP_186634292.1">
    <property type="nucleotide sequence ID" value="NZ_JACOAF010000015.1"/>
</dbReference>
<evidence type="ECO:0000313" key="3">
    <source>
        <dbReference type="Proteomes" id="UP000659698"/>
    </source>
</evidence>
<organism evidence="2 3">
    <name type="scientific">Rufibacter sediminis</name>
    <dbReference type="NCBI Taxonomy" id="2762756"/>
    <lineage>
        <taxon>Bacteria</taxon>
        <taxon>Pseudomonadati</taxon>
        <taxon>Bacteroidota</taxon>
        <taxon>Cytophagia</taxon>
        <taxon>Cytophagales</taxon>
        <taxon>Hymenobacteraceae</taxon>
        <taxon>Rufibacter</taxon>
    </lineage>
</organism>
<sequence length="185" mass="21585">MNRKRLKLNFWEFFCHYDVAVLLIFLGCTTLKDGLISNLAGGVTLGVKFGLSVTALGLWGCYKQYKRLFFKSIPIENLSKEEVFEVTKGIFSEHGWWINKVKGNSLVAEGRSFSHDTFDIRTYRNRITLLYEENNLFINCIVEPPRNGQFITFGKMNLLYTDFTDLFEYEVYAWKNEKMQRLNGA</sequence>
<evidence type="ECO:0008006" key="4">
    <source>
        <dbReference type="Google" id="ProtNLM"/>
    </source>
</evidence>
<feature type="transmembrane region" description="Helical" evidence="1">
    <location>
        <begin position="9"/>
        <end position="27"/>
    </location>
</feature>
<protein>
    <recommendedName>
        <fullName evidence="4">SMODS-associating 2TM beta-strand rich effector domain-containing protein</fullName>
    </recommendedName>
</protein>
<accession>A0ABR6VPP1</accession>
<reference evidence="2 3" key="1">
    <citation type="journal article" date="2019" name="Int. J. Syst. Evol. Microbiol.">
        <title>Rufibacter sediminis sp. nov., isolated from freshwater lake sediment.</title>
        <authorList>
            <person name="Qu J.H."/>
            <person name="Zhang L.J."/>
            <person name="Fu Y.H."/>
            <person name="Li H.F."/>
        </authorList>
    </citation>
    <scope>NUCLEOTIDE SEQUENCE [LARGE SCALE GENOMIC DNA]</scope>
    <source>
        <strain evidence="2 3">H-1</strain>
    </source>
</reference>
<feature type="transmembrane region" description="Helical" evidence="1">
    <location>
        <begin position="39"/>
        <end position="62"/>
    </location>
</feature>
<gene>
    <name evidence="2" type="ORF">H7U12_05670</name>
</gene>
<keyword evidence="3" id="KW-1185">Reference proteome</keyword>
<dbReference type="Proteomes" id="UP000659698">
    <property type="component" value="Unassembled WGS sequence"/>
</dbReference>
<keyword evidence="1" id="KW-0812">Transmembrane</keyword>
<evidence type="ECO:0000256" key="1">
    <source>
        <dbReference type="SAM" id="Phobius"/>
    </source>
</evidence>
<dbReference type="EMBL" id="JACOAF010000015">
    <property type="protein sequence ID" value="MBC3539159.1"/>
    <property type="molecule type" value="Genomic_DNA"/>
</dbReference>
<proteinExistence type="predicted"/>
<keyword evidence="1" id="KW-0472">Membrane</keyword>
<keyword evidence="1" id="KW-1133">Transmembrane helix</keyword>
<name>A0ABR6VPP1_9BACT</name>